<feature type="chain" id="PRO_5029718974" description="Bulb-type lectin domain-containing protein" evidence="4">
    <location>
        <begin position="31"/>
        <end position="844"/>
    </location>
</feature>
<evidence type="ECO:0000256" key="1">
    <source>
        <dbReference type="ARBA" id="ARBA00022729"/>
    </source>
</evidence>
<evidence type="ECO:0000256" key="2">
    <source>
        <dbReference type="ARBA" id="ARBA00023157"/>
    </source>
</evidence>
<organism evidence="7 8">
    <name type="scientific">Cannabis sativa</name>
    <name type="common">Hemp</name>
    <name type="synonym">Marijuana</name>
    <dbReference type="NCBI Taxonomy" id="3483"/>
    <lineage>
        <taxon>Eukaryota</taxon>
        <taxon>Viridiplantae</taxon>
        <taxon>Streptophyta</taxon>
        <taxon>Embryophyta</taxon>
        <taxon>Tracheophyta</taxon>
        <taxon>Spermatophyta</taxon>
        <taxon>Magnoliopsida</taxon>
        <taxon>eudicotyledons</taxon>
        <taxon>Gunneridae</taxon>
        <taxon>Pentapetalae</taxon>
        <taxon>rosids</taxon>
        <taxon>fabids</taxon>
        <taxon>Rosales</taxon>
        <taxon>Cannabaceae</taxon>
        <taxon>Cannabis</taxon>
    </lineage>
</organism>
<keyword evidence="2" id="KW-1015">Disulfide bond</keyword>
<dbReference type="CDD" id="cd01098">
    <property type="entry name" value="PAN_AP_plant"/>
    <property type="match status" value="1"/>
</dbReference>
<dbReference type="PANTHER" id="PTHR47976:SF115">
    <property type="entry name" value="RECEPTOR-LIKE SERINE_THREONINE-PROTEIN KINASE"/>
    <property type="match status" value="1"/>
</dbReference>
<accession>A0A7J6DN98</accession>
<dbReference type="InterPro" id="IPR036426">
    <property type="entry name" value="Bulb-type_lectin_dom_sf"/>
</dbReference>
<feature type="signal peptide" evidence="4">
    <location>
        <begin position="1"/>
        <end position="30"/>
    </location>
</feature>
<evidence type="ECO:0008006" key="9">
    <source>
        <dbReference type="Google" id="ProtNLM"/>
    </source>
</evidence>
<feature type="domain" description="Apple" evidence="6">
    <location>
        <begin position="765"/>
        <end position="843"/>
    </location>
</feature>
<dbReference type="InterPro" id="IPR001480">
    <property type="entry name" value="Bulb-type_lectin_dom"/>
</dbReference>
<reference evidence="7 8" key="1">
    <citation type="journal article" date="2020" name="bioRxiv">
        <title>Sequence and annotation of 42 cannabis genomes reveals extensive copy number variation in cannabinoid synthesis and pathogen resistance genes.</title>
        <authorList>
            <person name="Mckernan K.J."/>
            <person name="Helbert Y."/>
            <person name="Kane L.T."/>
            <person name="Ebling H."/>
            <person name="Zhang L."/>
            <person name="Liu B."/>
            <person name="Eaton Z."/>
            <person name="Mclaughlin S."/>
            <person name="Kingan S."/>
            <person name="Baybayan P."/>
            <person name="Concepcion G."/>
            <person name="Jordan M."/>
            <person name="Riva A."/>
            <person name="Barbazuk W."/>
            <person name="Harkins T."/>
        </authorList>
    </citation>
    <scope>NUCLEOTIDE SEQUENCE [LARGE SCALE GENOMIC DNA]</scope>
    <source>
        <strain evidence="8">cv. Jamaican Lion 4</strain>
        <tissue evidence="7">Leaf</tissue>
    </source>
</reference>
<dbReference type="SMART" id="SM00108">
    <property type="entry name" value="B_lectin"/>
    <property type="match status" value="2"/>
</dbReference>
<comment type="caution">
    <text evidence="7">The sequence shown here is derived from an EMBL/GenBank/DDBJ whole genome shotgun (WGS) entry which is preliminary data.</text>
</comment>
<evidence type="ECO:0000259" key="5">
    <source>
        <dbReference type="PROSITE" id="PS50927"/>
    </source>
</evidence>
<keyword evidence="1 4" id="KW-0732">Signal</keyword>
<keyword evidence="3" id="KW-0325">Glycoprotein</keyword>
<dbReference type="Gene3D" id="2.90.10.30">
    <property type="match status" value="1"/>
</dbReference>
<feature type="domain" description="Bulb-type lectin" evidence="5">
    <location>
        <begin position="466"/>
        <end position="587"/>
    </location>
</feature>
<dbReference type="InterPro" id="IPR051343">
    <property type="entry name" value="G-type_lectin_kinases/EP1-like"/>
</dbReference>
<evidence type="ECO:0000313" key="8">
    <source>
        <dbReference type="Proteomes" id="UP000583929"/>
    </source>
</evidence>
<dbReference type="PANTHER" id="PTHR47976">
    <property type="entry name" value="G-TYPE LECTIN S-RECEPTOR-LIKE SERINE/THREONINE-PROTEIN KINASE SD2-5"/>
    <property type="match status" value="1"/>
</dbReference>
<dbReference type="PROSITE" id="PS50948">
    <property type="entry name" value="PAN"/>
    <property type="match status" value="2"/>
</dbReference>
<dbReference type="SUPFAM" id="SSF51110">
    <property type="entry name" value="alpha-D-mannose-specific plant lectins"/>
    <property type="match status" value="2"/>
</dbReference>
<dbReference type="Pfam" id="PF01453">
    <property type="entry name" value="B_lectin"/>
    <property type="match status" value="2"/>
</dbReference>
<dbReference type="Gene3D" id="2.90.10.10">
    <property type="entry name" value="Bulb-type lectin domain"/>
    <property type="match status" value="1"/>
</dbReference>
<keyword evidence="8" id="KW-1185">Reference proteome</keyword>
<sequence>MSSSPNNNRALMALSLFLHLFLISLSITQAQVPQNATFQFVNEGEFGPYIVEYGADYRPIGINNSPFQVFFYNTTPNAFTLAIRMGTQRAEALRRFVWEANRDNPVGENATLTLGVDGNLVLADGDGRVAWQTNTTNKGVVGLELLPNGNMVLYDSKGHFVWQSFDYPTDTILVGQALRAGAKYKLVSRLSEKENKNGPYSMVLEPKTLALYYTSKNSQRPLLYYDFSSFAGSTFQNPPMNLTLQADSDPYDGFAYDMLFSPLNGGGYLFTRPNYNSTLSFLRLGIDGNVRLYTYYDKVDWRAWEETFTLFDRQQSRGWETECQLPGRCGTFGVCEDDQCVACPSENGLLGWSKNCEPKKVKSCKSSEFHYYKIEGVDHFMSKYTKGSAIKESDCGNKCTMDCKCLGYFYHKQASRCWIAYDLMTLTKVDNSTHFVCSNAYLGIKCIQHMLNIPKNATFQLVNEGEFGPYIVEYDGNYRPLSISNSPFQLFFYNTTPSAYTLAMRMGTRRSTSGRRFVWEANRDNPVGENATLTFGVDGNLVLANVDGRMAWQTNTANKGVVGLELLPNGNMVLYDSNGHFLWQSFDYPTDTILVGQALRAGAHMVLEPKSLKLYYTSKNSLKPLLYYDFSSFHGGSFQDPPMNLTLQAEPEYDNSAYDMTFSSINGGYQIGRPNYNSALSYLRLGIDGNVRLHTFYDKVDWGAWEATFILFNKNLRWYEKSECNLPERCGTFGICEDDQCVACSSEKGLLGWTKNCAPKKVKSCKPSDFHYYKIEGVDHFSSKYTKGSAVKESDCGKKCTSDCKCLGYFYHQQASRCWIAYDLMTLTKVENSTHVGYIKTPNK</sequence>
<evidence type="ECO:0000256" key="3">
    <source>
        <dbReference type="ARBA" id="ARBA00023180"/>
    </source>
</evidence>
<gene>
    <name evidence="7" type="ORF">G4B88_009940</name>
</gene>
<dbReference type="PROSITE" id="PS50927">
    <property type="entry name" value="BULB_LECTIN"/>
    <property type="match status" value="2"/>
</dbReference>
<dbReference type="InterPro" id="IPR003609">
    <property type="entry name" value="Pan_app"/>
</dbReference>
<name>A0A7J6DN98_CANSA</name>
<proteinExistence type="predicted"/>
<dbReference type="FunFam" id="2.90.10.30:FF:000003">
    <property type="entry name" value="Os04g0303100 protein"/>
    <property type="match status" value="2"/>
</dbReference>
<evidence type="ECO:0000313" key="7">
    <source>
        <dbReference type="EMBL" id="KAF4347584.1"/>
    </source>
</evidence>
<protein>
    <recommendedName>
        <fullName evidence="9">Bulb-type lectin domain-containing protein</fullName>
    </recommendedName>
</protein>
<dbReference type="CDD" id="cd00028">
    <property type="entry name" value="B_lectin"/>
    <property type="match status" value="2"/>
</dbReference>
<dbReference type="Proteomes" id="UP000583929">
    <property type="component" value="Unassembled WGS sequence"/>
</dbReference>
<evidence type="ECO:0000256" key="4">
    <source>
        <dbReference type="SAM" id="SignalP"/>
    </source>
</evidence>
<dbReference type="AlphaFoldDB" id="A0A7J6DN98"/>
<feature type="domain" description="Apple" evidence="6">
    <location>
        <begin position="364"/>
        <end position="446"/>
    </location>
</feature>
<evidence type="ECO:0000259" key="6">
    <source>
        <dbReference type="PROSITE" id="PS50948"/>
    </source>
</evidence>
<dbReference type="EMBL" id="JAATIQ010000793">
    <property type="protein sequence ID" value="KAF4347584.1"/>
    <property type="molecule type" value="Genomic_DNA"/>
</dbReference>
<feature type="domain" description="Bulb-type lectin" evidence="5">
    <location>
        <begin position="48"/>
        <end position="166"/>
    </location>
</feature>